<dbReference type="EMBL" id="BAFB01000161">
    <property type="protein sequence ID" value="GAB35387.1"/>
    <property type="molecule type" value="Genomic_DNA"/>
</dbReference>
<feature type="domain" description="TNase-like" evidence="1">
    <location>
        <begin position="19"/>
        <end position="72"/>
    </location>
</feature>
<comment type="caution">
    <text evidence="2">The sequence shown here is derived from an EMBL/GenBank/DDBJ whole genome shotgun (WGS) entry which is preliminary data.</text>
</comment>
<keyword evidence="3" id="KW-1185">Reference proteome</keyword>
<dbReference type="Proteomes" id="UP000005038">
    <property type="component" value="Unassembled WGS sequence"/>
</dbReference>
<dbReference type="InterPro" id="IPR016071">
    <property type="entry name" value="Staphylococal_nuclease_OB-fold"/>
</dbReference>
<dbReference type="InterPro" id="IPR035437">
    <property type="entry name" value="SNase_OB-fold_sf"/>
</dbReference>
<reference evidence="2" key="1">
    <citation type="submission" date="2012-02" db="EMBL/GenBank/DDBJ databases">
        <title>Whole genome shotgun sequence of Gordonia otitidis NBRC 100426.</title>
        <authorList>
            <person name="Yoshida I."/>
            <person name="Hosoyama A."/>
            <person name="Tsuchikane K."/>
            <person name="Katsumata H."/>
            <person name="Yamazaki S."/>
            <person name="Fujita N."/>
        </authorList>
    </citation>
    <scope>NUCLEOTIDE SEQUENCE [LARGE SCALE GENOMIC DNA]</scope>
    <source>
        <strain evidence="2">NBRC 100426</strain>
    </source>
</reference>
<dbReference type="Pfam" id="PF00565">
    <property type="entry name" value="SNase"/>
    <property type="match status" value="1"/>
</dbReference>
<dbReference type="STRING" id="1108044.GOOTI_161_00040"/>
<protein>
    <recommendedName>
        <fullName evidence="1">TNase-like domain-containing protein</fullName>
    </recommendedName>
</protein>
<gene>
    <name evidence="2" type="ORF">GOOTI_161_00040</name>
</gene>
<name>H5TPH9_GORO1</name>
<accession>H5TPH9</accession>
<evidence type="ECO:0000313" key="3">
    <source>
        <dbReference type="Proteomes" id="UP000005038"/>
    </source>
</evidence>
<sequence length="79" mass="8796">MCGSKTTPLRGSGIATVGLLAYVWLDDSEMLDLMLIAGGYGREYDYHEQDYKYRNLFEASERASQASHRGLWGACSSPQ</sequence>
<evidence type="ECO:0000313" key="2">
    <source>
        <dbReference type="EMBL" id="GAB35387.1"/>
    </source>
</evidence>
<organism evidence="2 3">
    <name type="scientific">Gordonia otitidis (strain DSM 44809 / CCUG 52243 / JCM 12355 / NBRC 100426 / IFM 10032)</name>
    <dbReference type="NCBI Taxonomy" id="1108044"/>
    <lineage>
        <taxon>Bacteria</taxon>
        <taxon>Bacillati</taxon>
        <taxon>Actinomycetota</taxon>
        <taxon>Actinomycetes</taxon>
        <taxon>Mycobacteriales</taxon>
        <taxon>Gordoniaceae</taxon>
        <taxon>Gordonia</taxon>
    </lineage>
</organism>
<dbReference type="Gene3D" id="2.40.50.90">
    <property type="match status" value="1"/>
</dbReference>
<proteinExistence type="predicted"/>
<evidence type="ECO:0000259" key="1">
    <source>
        <dbReference type="Pfam" id="PF00565"/>
    </source>
</evidence>
<dbReference type="RefSeq" id="WP_007239609.1">
    <property type="nucleotide sequence ID" value="NZ_BAFB01000161.1"/>
</dbReference>
<dbReference type="AlphaFoldDB" id="H5TPH9"/>
<dbReference type="SUPFAM" id="SSF50199">
    <property type="entry name" value="Staphylococcal nuclease"/>
    <property type="match status" value="1"/>
</dbReference>